<dbReference type="InterPro" id="IPR013849">
    <property type="entry name" value="DNA_helicase_Holl-junc_RuvA_I"/>
</dbReference>
<feature type="region of interest" description="Domain III" evidence="6">
    <location>
        <begin position="155"/>
        <end position="200"/>
    </location>
</feature>
<keyword evidence="8" id="KW-0067">ATP-binding</keyword>
<keyword evidence="4 6" id="KW-0233">DNA recombination</keyword>
<dbReference type="SUPFAM" id="SSF50249">
    <property type="entry name" value="Nucleic acid-binding proteins"/>
    <property type="match status" value="1"/>
</dbReference>
<keyword evidence="8" id="KW-0378">Hydrolase</keyword>
<dbReference type="SUPFAM" id="SSF47781">
    <property type="entry name" value="RuvA domain 2-like"/>
    <property type="match status" value="1"/>
</dbReference>
<comment type="domain">
    <text evidence="6">Has three domains with a flexible linker between the domains II and III and assumes an 'L' shape. Domain III is highly mobile and contacts RuvB.</text>
</comment>
<dbReference type="OrthoDB" id="5293449at2"/>
<keyword evidence="2 6" id="KW-0227">DNA damage</keyword>
<dbReference type="Pfam" id="PF01330">
    <property type="entry name" value="RuvA_N"/>
    <property type="match status" value="1"/>
</dbReference>
<comment type="function">
    <text evidence="6">The RuvA-RuvB-RuvC complex processes Holliday junction (HJ) DNA during genetic recombination and DNA repair, while the RuvA-RuvB complex plays an important role in the rescue of blocked DNA replication forks via replication fork reversal (RFR). RuvA specifically binds to HJ cruciform DNA, conferring on it an open structure. The RuvB hexamer acts as an ATP-dependent pump, pulling dsDNA into and through the RuvAB complex. HJ branch migration allows RuvC to scan DNA until it finds its consensus sequence, where it cleaves and resolves the cruciform DNA.</text>
</comment>
<evidence type="ECO:0000256" key="5">
    <source>
        <dbReference type="ARBA" id="ARBA00023204"/>
    </source>
</evidence>
<comment type="caution">
    <text evidence="6">Lacks conserved residue(s) required for the propagation of feature annotation.</text>
</comment>
<dbReference type="GO" id="GO:0048476">
    <property type="term" value="C:Holliday junction resolvase complex"/>
    <property type="evidence" value="ECO:0007669"/>
    <property type="project" value="UniProtKB-UniRule"/>
</dbReference>
<dbReference type="GO" id="GO:0005737">
    <property type="term" value="C:cytoplasm"/>
    <property type="evidence" value="ECO:0007669"/>
    <property type="project" value="UniProtKB-SubCell"/>
</dbReference>
<comment type="subunit">
    <text evidence="6">Homotetramer. Forms an RuvA(8)-RuvB(12)-Holliday junction (HJ) complex. HJ DNA is sandwiched between 2 RuvA tetramers; dsDNA enters through RuvA and exits via RuvB. An RuvB hexamer assembles on each DNA strand where it exits the tetramer. Each RuvB hexamer is contacted by two RuvA subunits (via domain III) on 2 adjacent RuvB subunits; this complex drives branch migration. In the full resolvosome a probable DNA-RuvA(4)-RuvB(12)-RuvC(2) complex forms which resolves the HJ.</text>
</comment>
<dbReference type="Proteomes" id="UP000192761">
    <property type="component" value="Unassembled WGS sequence"/>
</dbReference>
<dbReference type="GO" id="GO:0009379">
    <property type="term" value="C:Holliday junction helicase complex"/>
    <property type="evidence" value="ECO:0007669"/>
    <property type="project" value="InterPro"/>
</dbReference>
<dbReference type="InterPro" id="IPR012340">
    <property type="entry name" value="NA-bd_OB-fold"/>
</dbReference>
<organism evidence="8 9">
    <name type="scientific">Andreprevotia lacus DSM 23236</name>
    <dbReference type="NCBI Taxonomy" id="1121001"/>
    <lineage>
        <taxon>Bacteria</taxon>
        <taxon>Pseudomonadati</taxon>
        <taxon>Pseudomonadota</taxon>
        <taxon>Betaproteobacteria</taxon>
        <taxon>Neisseriales</taxon>
        <taxon>Chitinibacteraceae</taxon>
        <taxon>Andreprevotia</taxon>
    </lineage>
</organism>
<evidence type="ECO:0000313" key="8">
    <source>
        <dbReference type="EMBL" id="SMC29626.1"/>
    </source>
</evidence>
<evidence type="ECO:0000256" key="4">
    <source>
        <dbReference type="ARBA" id="ARBA00023172"/>
    </source>
</evidence>
<dbReference type="Gene3D" id="1.10.150.20">
    <property type="entry name" value="5' to 3' exonuclease, C-terminal subdomain"/>
    <property type="match status" value="1"/>
</dbReference>
<dbReference type="InterPro" id="IPR011114">
    <property type="entry name" value="RuvA_C"/>
</dbReference>
<feature type="region of interest" description="Domain I" evidence="6">
    <location>
        <begin position="1"/>
        <end position="64"/>
    </location>
</feature>
<dbReference type="NCBIfam" id="TIGR00084">
    <property type="entry name" value="ruvA"/>
    <property type="match status" value="1"/>
</dbReference>
<feature type="domain" description="Helix-hairpin-helix DNA-binding motif class 1" evidence="7">
    <location>
        <begin position="73"/>
        <end position="92"/>
    </location>
</feature>
<keyword evidence="3 6" id="KW-0238">DNA-binding</keyword>
<dbReference type="Pfam" id="PF07499">
    <property type="entry name" value="RuvA_C"/>
    <property type="match status" value="1"/>
</dbReference>
<gene>
    <name evidence="6" type="primary">ruvA</name>
    <name evidence="8" type="ORF">SAMN02745857_03966</name>
</gene>
<sequence length="200" mass="21157">MIGRLTGSLLEKQPPHIVVDAQGVGYELDVPMSTLYALPALGAKVELFTHLVVREDAQLLYGFASRSERDLFRELIKITGIGAKIALAILSGMSSDELAVAIASEDTARLAKVPGIGKKTAERLVLELKSKIGSLPTTQAVAAKVNGPLFNVAGSHTDILHALLALGYNEREGAAALKTLPEDVALNDGIRLALKALARV</sequence>
<dbReference type="SMART" id="SM00278">
    <property type="entry name" value="HhH1"/>
    <property type="match status" value="2"/>
</dbReference>
<evidence type="ECO:0000256" key="1">
    <source>
        <dbReference type="ARBA" id="ARBA00022490"/>
    </source>
</evidence>
<name>A0A1W1Y0D9_9NEIS</name>
<evidence type="ECO:0000256" key="3">
    <source>
        <dbReference type="ARBA" id="ARBA00023125"/>
    </source>
</evidence>
<dbReference type="GO" id="GO:0009378">
    <property type="term" value="F:four-way junction helicase activity"/>
    <property type="evidence" value="ECO:0007669"/>
    <property type="project" value="InterPro"/>
</dbReference>
<dbReference type="GO" id="GO:0006281">
    <property type="term" value="P:DNA repair"/>
    <property type="evidence" value="ECO:0007669"/>
    <property type="project" value="UniProtKB-UniRule"/>
</dbReference>
<dbReference type="InterPro" id="IPR000085">
    <property type="entry name" value="RuvA"/>
</dbReference>
<dbReference type="GO" id="GO:0006310">
    <property type="term" value="P:DNA recombination"/>
    <property type="evidence" value="ECO:0007669"/>
    <property type="project" value="UniProtKB-UniRule"/>
</dbReference>
<evidence type="ECO:0000256" key="6">
    <source>
        <dbReference type="HAMAP-Rule" id="MF_00031"/>
    </source>
</evidence>
<keyword evidence="5 6" id="KW-0234">DNA repair</keyword>
<dbReference type="InterPro" id="IPR003583">
    <property type="entry name" value="Hlx-hairpin-Hlx_DNA-bd_motif"/>
</dbReference>
<comment type="similarity">
    <text evidence="6">Belongs to the RuvA family.</text>
</comment>
<dbReference type="SUPFAM" id="SSF46929">
    <property type="entry name" value="DNA helicase RuvA subunit, C-terminal domain"/>
    <property type="match status" value="1"/>
</dbReference>
<evidence type="ECO:0000313" key="9">
    <source>
        <dbReference type="Proteomes" id="UP000192761"/>
    </source>
</evidence>
<dbReference type="RefSeq" id="WP_084092889.1">
    <property type="nucleotide sequence ID" value="NZ_FWXD01000038.1"/>
</dbReference>
<proteinExistence type="inferred from homology"/>
<dbReference type="GO" id="GO:0000400">
    <property type="term" value="F:four-way junction DNA binding"/>
    <property type="evidence" value="ECO:0007669"/>
    <property type="project" value="UniProtKB-UniRule"/>
</dbReference>
<dbReference type="CDD" id="cd14332">
    <property type="entry name" value="UBA_RuvA_C"/>
    <property type="match status" value="1"/>
</dbReference>
<dbReference type="InterPro" id="IPR010994">
    <property type="entry name" value="RuvA_2-like"/>
</dbReference>
<reference evidence="8 9" key="1">
    <citation type="submission" date="2017-04" db="EMBL/GenBank/DDBJ databases">
        <authorList>
            <person name="Afonso C.L."/>
            <person name="Miller P.J."/>
            <person name="Scott M.A."/>
            <person name="Spackman E."/>
            <person name="Goraichik I."/>
            <person name="Dimitrov K.M."/>
            <person name="Suarez D.L."/>
            <person name="Swayne D.E."/>
        </authorList>
    </citation>
    <scope>NUCLEOTIDE SEQUENCE [LARGE SCALE GENOMIC DNA]</scope>
    <source>
        <strain evidence="8 9">DSM 23236</strain>
    </source>
</reference>
<feature type="domain" description="Helix-hairpin-helix DNA-binding motif class 1" evidence="7">
    <location>
        <begin position="108"/>
        <end position="127"/>
    </location>
</feature>
<dbReference type="EMBL" id="FWXD01000038">
    <property type="protein sequence ID" value="SMC29626.1"/>
    <property type="molecule type" value="Genomic_DNA"/>
</dbReference>
<protein>
    <recommendedName>
        <fullName evidence="6">Holliday junction branch migration complex subunit RuvA</fullName>
    </recommendedName>
</protein>
<dbReference type="GO" id="GO:0005524">
    <property type="term" value="F:ATP binding"/>
    <property type="evidence" value="ECO:0007669"/>
    <property type="project" value="InterPro"/>
</dbReference>
<dbReference type="STRING" id="1121001.SAMN02745857_03966"/>
<comment type="subcellular location">
    <subcellularLocation>
        <location evidence="6">Cytoplasm</location>
    </subcellularLocation>
</comment>
<accession>A0A1W1Y0D9</accession>
<keyword evidence="8" id="KW-0547">Nucleotide-binding</keyword>
<dbReference type="AlphaFoldDB" id="A0A1W1Y0D9"/>
<dbReference type="InterPro" id="IPR036267">
    <property type="entry name" value="RuvA_C_sf"/>
</dbReference>
<dbReference type="HAMAP" id="MF_00031">
    <property type="entry name" value="DNA_HJ_migration_RuvA"/>
    <property type="match status" value="1"/>
</dbReference>
<keyword evidence="8" id="KW-0347">Helicase</keyword>
<feature type="region of interest" description="Flexible linker" evidence="6">
    <location>
        <begin position="142"/>
        <end position="154"/>
    </location>
</feature>
<dbReference type="Gene3D" id="2.40.50.140">
    <property type="entry name" value="Nucleic acid-binding proteins"/>
    <property type="match status" value="1"/>
</dbReference>
<evidence type="ECO:0000259" key="7">
    <source>
        <dbReference type="SMART" id="SM00278"/>
    </source>
</evidence>
<dbReference type="Pfam" id="PF14520">
    <property type="entry name" value="HHH_5"/>
    <property type="match status" value="1"/>
</dbReference>
<keyword evidence="1 6" id="KW-0963">Cytoplasm</keyword>
<keyword evidence="9" id="KW-1185">Reference proteome</keyword>
<evidence type="ECO:0000256" key="2">
    <source>
        <dbReference type="ARBA" id="ARBA00022763"/>
    </source>
</evidence>